<dbReference type="Gene3D" id="3.90.550.10">
    <property type="entry name" value="Spore Coat Polysaccharide Biosynthesis Protein SpsA, Chain A"/>
    <property type="match status" value="1"/>
</dbReference>
<feature type="domain" description="Glycosyltransferase 2-like" evidence="5">
    <location>
        <begin position="4"/>
        <end position="144"/>
    </location>
</feature>
<accession>A0A267MMM4</accession>
<organism evidence="6 7">
    <name type="scientific">Anaeromicrobium sediminis</name>
    <dbReference type="NCBI Taxonomy" id="1478221"/>
    <lineage>
        <taxon>Bacteria</taxon>
        <taxon>Bacillati</taxon>
        <taxon>Bacillota</taxon>
        <taxon>Clostridia</taxon>
        <taxon>Peptostreptococcales</taxon>
        <taxon>Thermotaleaceae</taxon>
        <taxon>Anaeromicrobium</taxon>
    </lineage>
</organism>
<protein>
    <recommendedName>
        <fullName evidence="5">Glycosyltransferase 2-like domain-containing protein</fullName>
    </recommendedName>
</protein>
<evidence type="ECO:0000256" key="1">
    <source>
        <dbReference type="ARBA" id="ARBA00004776"/>
    </source>
</evidence>
<dbReference type="Pfam" id="PF00535">
    <property type="entry name" value="Glycos_transf_2"/>
    <property type="match status" value="1"/>
</dbReference>
<dbReference type="SUPFAM" id="SSF53448">
    <property type="entry name" value="Nucleotide-diphospho-sugar transferases"/>
    <property type="match status" value="1"/>
</dbReference>
<dbReference type="EMBL" id="NIBG01000002">
    <property type="protein sequence ID" value="PAB60662.1"/>
    <property type="molecule type" value="Genomic_DNA"/>
</dbReference>
<keyword evidence="7" id="KW-1185">Reference proteome</keyword>
<dbReference type="CDD" id="cd04186">
    <property type="entry name" value="GT_2_like_c"/>
    <property type="match status" value="1"/>
</dbReference>
<dbReference type="SUPFAM" id="SSF53335">
    <property type="entry name" value="S-adenosyl-L-methionine-dependent methyltransferases"/>
    <property type="match status" value="1"/>
</dbReference>
<dbReference type="InterPro" id="IPR029044">
    <property type="entry name" value="Nucleotide-diphossugar_trans"/>
</dbReference>
<gene>
    <name evidence="6" type="ORF">CCE28_03730</name>
</gene>
<name>A0A267MMM4_9FIRM</name>
<evidence type="ECO:0000256" key="2">
    <source>
        <dbReference type="ARBA" id="ARBA00006739"/>
    </source>
</evidence>
<dbReference type="PANTHER" id="PTHR43179:SF12">
    <property type="entry name" value="GALACTOFURANOSYLTRANSFERASE GLFT2"/>
    <property type="match status" value="1"/>
</dbReference>
<evidence type="ECO:0000256" key="4">
    <source>
        <dbReference type="ARBA" id="ARBA00022679"/>
    </source>
</evidence>
<dbReference type="CDD" id="cd02440">
    <property type="entry name" value="AdoMet_MTases"/>
    <property type="match status" value="1"/>
</dbReference>
<dbReference type="AlphaFoldDB" id="A0A267MMM4"/>
<reference evidence="6 7" key="1">
    <citation type="submission" date="2017-06" db="EMBL/GenBank/DDBJ databases">
        <title>Draft genome sequence of anaerobic fermentative bacterium Anaeromicrobium sediminis DY2726D isolated from West Pacific Ocean sediments.</title>
        <authorList>
            <person name="Zeng X."/>
        </authorList>
    </citation>
    <scope>NUCLEOTIDE SEQUENCE [LARGE SCALE GENOMIC DNA]</scope>
    <source>
        <strain evidence="6 7">DY2726D</strain>
    </source>
</reference>
<evidence type="ECO:0000313" key="6">
    <source>
        <dbReference type="EMBL" id="PAB60662.1"/>
    </source>
</evidence>
<evidence type="ECO:0000256" key="3">
    <source>
        <dbReference type="ARBA" id="ARBA00022676"/>
    </source>
</evidence>
<dbReference type="OrthoDB" id="9771846at2"/>
<keyword evidence="3" id="KW-0328">Glycosyltransferase</keyword>
<evidence type="ECO:0000259" key="5">
    <source>
        <dbReference type="Pfam" id="PF00535"/>
    </source>
</evidence>
<dbReference type="Proteomes" id="UP000216024">
    <property type="component" value="Unassembled WGS sequence"/>
</dbReference>
<dbReference type="RefSeq" id="WP_095131126.1">
    <property type="nucleotide sequence ID" value="NZ_NIBG01000002.1"/>
</dbReference>
<dbReference type="Gene3D" id="3.40.50.150">
    <property type="entry name" value="Vaccinia Virus protein VP39"/>
    <property type="match status" value="1"/>
</dbReference>
<dbReference type="PANTHER" id="PTHR43179">
    <property type="entry name" value="RHAMNOSYLTRANSFERASE WBBL"/>
    <property type="match status" value="1"/>
</dbReference>
<keyword evidence="4" id="KW-0808">Transferase</keyword>
<dbReference type="Pfam" id="PF13489">
    <property type="entry name" value="Methyltransf_23"/>
    <property type="match status" value="1"/>
</dbReference>
<evidence type="ECO:0000313" key="7">
    <source>
        <dbReference type="Proteomes" id="UP000216024"/>
    </source>
</evidence>
<comment type="pathway">
    <text evidence="1">Cell wall biogenesis; cell wall polysaccharide biosynthesis.</text>
</comment>
<dbReference type="InterPro" id="IPR029063">
    <property type="entry name" value="SAM-dependent_MTases_sf"/>
</dbReference>
<proteinExistence type="inferred from homology"/>
<dbReference type="InterPro" id="IPR001173">
    <property type="entry name" value="Glyco_trans_2-like"/>
</dbReference>
<sequence length="555" mass="64538">MKTSIIILTFNQLNYTKLCIDSIRKYTDKDTYEIIVVDNHSTDGTVQWLKEQEDIQAIFNEENLGFPKGCNQGIEIAKGDNILLLNNDVIVTPNWLTNLNKCLYSSNDIGAVGAISNYASNYQTIKANYKTNEDMIEFAERNNVSNKDAWEERLRLIGFCMLIKKVVIEKVGLLDERFSPGNFEDDDYSFRMKKAGYRLMLCKDVFIHHFGSVSFNKNRGEFNNLLSLNKKKFEEKWGLSNSYYFNIQIDLINLMDHFKFEKINVLEIGCGCGGTLLQIKNIYKNANLYGIELNEKAAEISNTFANVKCINIENDDLEYEEEYFDYIIFGNELKHLNAPLDVLNTIRKYLKKDGKILATFPNIMHYIIIRNLIYGNWKHDTQTSIKFFTLDEIHNMLKNANFKIERITGNTKQPTEDDKKFIDSLNNITEKDMTNQYQFQRYFVRAKNTEIFTDTNNGSRNIKFLLRRIENDILVEESLKSLIEMIHDAKLNLNTAIELIDTNIIRKEKVLNQLALYLSKKNMYEYANILSSKAYEIKSANIETQNPLKNIEGDN</sequence>
<dbReference type="GO" id="GO:0016757">
    <property type="term" value="F:glycosyltransferase activity"/>
    <property type="evidence" value="ECO:0007669"/>
    <property type="project" value="UniProtKB-KW"/>
</dbReference>
<comment type="caution">
    <text evidence="6">The sequence shown here is derived from an EMBL/GenBank/DDBJ whole genome shotgun (WGS) entry which is preliminary data.</text>
</comment>
<comment type="similarity">
    <text evidence="2">Belongs to the glycosyltransferase 2 family.</text>
</comment>